<name>A0ABW2I922_9BURK</name>
<dbReference type="Proteomes" id="UP001596542">
    <property type="component" value="Unassembled WGS sequence"/>
</dbReference>
<keyword evidence="4" id="KW-1185">Reference proteome</keyword>
<dbReference type="EMBL" id="JBHTBU010000001">
    <property type="protein sequence ID" value="MFC7287441.1"/>
    <property type="molecule type" value="Genomic_DNA"/>
</dbReference>
<dbReference type="Pfam" id="PF03061">
    <property type="entry name" value="4HBT"/>
    <property type="match status" value="1"/>
</dbReference>
<dbReference type="PANTHER" id="PTHR42856">
    <property type="entry name" value="ACYL-COENZYME A THIOESTERASE PAAI"/>
    <property type="match status" value="1"/>
</dbReference>
<dbReference type="PANTHER" id="PTHR42856:SF1">
    <property type="entry name" value="ACYL-COENZYME A THIOESTERASE PAAI"/>
    <property type="match status" value="1"/>
</dbReference>
<proteinExistence type="predicted"/>
<dbReference type="SUPFAM" id="SSF54637">
    <property type="entry name" value="Thioesterase/thiol ester dehydrase-isomerase"/>
    <property type="match status" value="1"/>
</dbReference>
<accession>A0ABW2I922</accession>
<evidence type="ECO:0000313" key="4">
    <source>
        <dbReference type="Proteomes" id="UP001596542"/>
    </source>
</evidence>
<dbReference type="EC" id="3.1.2.-" evidence="3"/>
<protein>
    <submittedName>
        <fullName evidence="3">PaaI family thioesterase</fullName>
        <ecNumber evidence="3">3.1.2.-</ecNumber>
    </submittedName>
</protein>
<dbReference type="Gene3D" id="3.10.129.10">
    <property type="entry name" value="Hotdog Thioesterase"/>
    <property type="match status" value="1"/>
</dbReference>
<organism evidence="3 4">
    <name type="scientific">Herminiimonas glaciei</name>
    <dbReference type="NCBI Taxonomy" id="523788"/>
    <lineage>
        <taxon>Bacteria</taxon>
        <taxon>Pseudomonadati</taxon>
        <taxon>Pseudomonadota</taxon>
        <taxon>Betaproteobacteria</taxon>
        <taxon>Burkholderiales</taxon>
        <taxon>Oxalobacteraceae</taxon>
        <taxon>Herminiimonas</taxon>
    </lineage>
</organism>
<comment type="caution">
    <text evidence="3">The sequence shown here is derived from an EMBL/GenBank/DDBJ whole genome shotgun (WGS) entry which is preliminary data.</text>
</comment>
<sequence length="159" mass="17069">MSNNKLPVLEYLQKSLAGTLQDGDTTHMQYPTPISQTLGIRIVEVGMGTATVEIDASPDLHGNQQATIHGGLMCELADAAIGTAHSTLMAEGESFASIDLKINFFRPVWATKLRATAKPIQSGRTITHYTCEIVRDDGKAAATVISSVMTLRGERAQGR</sequence>
<dbReference type="InterPro" id="IPR029069">
    <property type="entry name" value="HotDog_dom_sf"/>
</dbReference>
<reference evidence="4" key="1">
    <citation type="journal article" date="2019" name="Int. J. Syst. Evol. Microbiol.">
        <title>The Global Catalogue of Microorganisms (GCM) 10K type strain sequencing project: providing services to taxonomists for standard genome sequencing and annotation.</title>
        <authorList>
            <consortium name="The Broad Institute Genomics Platform"/>
            <consortium name="The Broad Institute Genome Sequencing Center for Infectious Disease"/>
            <person name="Wu L."/>
            <person name="Ma J."/>
        </authorList>
    </citation>
    <scope>NUCLEOTIDE SEQUENCE [LARGE SCALE GENOMIC DNA]</scope>
    <source>
        <strain evidence="4">KACC 12508</strain>
    </source>
</reference>
<dbReference type="InterPro" id="IPR052723">
    <property type="entry name" value="Acyl-CoA_thioesterase_PaaI"/>
</dbReference>
<dbReference type="GO" id="GO:0016787">
    <property type="term" value="F:hydrolase activity"/>
    <property type="evidence" value="ECO:0007669"/>
    <property type="project" value="UniProtKB-KW"/>
</dbReference>
<feature type="domain" description="Thioesterase" evidence="2">
    <location>
        <begin position="67"/>
        <end position="140"/>
    </location>
</feature>
<dbReference type="NCBIfam" id="TIGR00369">
    <property type="entry name" value="unchar_dom_1"/>
    <property type="match status" value="1"/>
</dbReference>
<dbReference type="InterPro" id="IPR006683">
    <property type="entry name" value="Thioestr_dom"/>
</dbReference>
<keyword evidence="1 3" id="KW-0378">Hydrolase</keyword>
<evidence type="ECO:0000259" key="2">
    <source>
        <dbReference type="Pfam" id="PF03061"/>
    </source>
</evidence>
<gene>
    <name evidence="3" type="ORF">ACFQPC_05260</name>
</gene>
<dbReference type="InterPro" id="IPR003736">
    <property type="entry name" value="PAAI_dom"/>
</dbReference>
<dbReference type="CDD" id="cd03443">
    <property type="entry name" value="PaaI_thioesterase"/>
    <property type="match status" value="1"/>
</dbReference>
<evidence type="ECO:0000256" key="1">
    <source>
        <dbReference type="ARBA" id="ARBA00022801"/>
    </source>
</evidence>
<dbReference type="RefSeq" id="WP_382270559.1">
    <property type="nucleotide sequence ID" value="NZ_JBHTBU010000001.1"/>
</dbReference>
<evidence type="ECO:0000313" key="3">
    <source>
        <dbReference type="EMBL" id="MFC7287441.1"/>
    </source>
</evidence>